<comment type="cofactor">
    <cofactor evidence="1 8">
        <name>heme</name>
        <dbReference type="ChEBI" id="CHEBI:30413"/>
    </cofactor>
</comment>
<evidence type="ECO:0000256" key="3">
    <source>
        <dbReference type="ARBA" id="ARBA00022617"/>
    </source>
</evidence>
<name>A0A136IZX6_9PEZI</name>
<keyword evidence="11" id="KW-1185">Reference proteome</keyword>
<dbReference type="Gene3D" id="1.10.630.10">
    <property type="entry name" value="Cytochrome P450"/>
    <property type="match status" value="1"/>
</dbReference>
<comment type="similarity">
    <text evidence="2 9">Belongs to the cytochrome P450 family.</text>
</comment>
<reference evidence="11" key="1">
    <citation type="submission" date="2016-02" db="EMBL/GenBank/DDBJ databases">
        <title>Draft genome sequence of Microdochium bolleyi, a fungal endophyte of beachgrass.</title>
        <authorList>
            <consortium name="DOE Joint Genome Institute"/>
            <person name="David A.S."/>
            <person name="May G."/>
            <person name="Haridas S."/>
            <person name="Lim J."/>
            <person name="Wang M."/>
            <person name="Labutti K."/>
            <person name="Lipzen A."/>
            <person name="Barry K."/>
            <person name="Grigoriev I.V."/>
        </authorList>
    </citation>
    <scope>NUCLEOTIDE SEQUENCE [LARGE SCALE GENOMIC DNA]</scope>
    <source>
        <strain evidence="11">J235TASD1</strain>
    </source>
</reference>
<evidence type="ECO:0000256" key="7">
    <source>
        <dbReference type="ARBA" id="ARBA00023033"/>
    </source>
</evidence>
<evidence type="ECO:0000256" key="1">
    <source>
        <dbReference type="ARBA" id="ARBA00001971"/>
    </source>
</evidence>
<dbReference type="PANTHER" id="PTHR46206">
    <property type="entry name" value="CYTOCHROME P450"/>
    <property type="match status" value="1"/>
</dbReference>
<dbReference type="Pfam" id="PF00067">
    <property type="entry name" value="p450"/>
    <property type="match status" value="1"/>
</dbReference>
<organism evidence="10 11">
    <name type="scientific">Microdochium bolleyi</name>
    <dbReference type="NCBI Taxonomy" id="196109"/>
    <lineage>
        <taxon>Eukaryota</taxon>
        <taxon>Fungi</taxon>
        <taxon>Dikarya</taxon>
        <taxon>Ascomycota</taxon>
        <taxon>Pezizomycotina</taxon>
        <taxon>Sordariomycetes</taxon>
        <taxon>Xylariomycetidae</taxon>
        <taxon>Xylariales</taxon>
        <taxon>Microdochiaceae</taxon>
        <taxon>Microdochium</taxon>
    </lineage>
</organism>
<dbReference type="OrthoDB" id="1844152at2759"/>
<dbReference type="PROSITE" id="PS00086">
    <property type="entry name" value="CYTOCHROME_P450"/>
    <property type="match status" value="1"/>
</dbReference>
<dbReference type="InterPro" id="IPR002403">
    <property type="entry name" value="Cyt_P450_E_grp-IV"/>
</dbReference>
<evidence type="ECO:0000256" key="8">
    <source>
        <dbReference type="PIRSR" id="PIRSR602403-1"/>
    </source>
</evidence>
<dbReference type="GO" id="GO:0020037">
    <property type="term" value="F:heme binding"/>
    <property type="evidence" value="ECO:0007669"/>
    <property type="project" value="InterPro"/>
</dbReference>
<dbReference type="EMBL" id="KQ964252">
    <property type="protein sequence ID" value="KXJ90433.1"/>
    <property type="molecule type" value="Genomic_DNA"/>
</dbReference>
<keyword evidence="5 9" id="KW-0560">Oxidoreductase</keyword>
<keyword evidence="6 8" id="KW-0408">Iron</keyword>
<dbReference type="InterPro" id="IPR017972">
    <property type="entry name" value="Cyt_P450_CS"/>
</dbReference>
<protein>
    <submittedName>
        <fullName evidence="10">Cytochrome P450</fullName>
    </submittedName>
</protein>
<dbReference type="InParanoid" id="A0A136IZX6"/>
<dbReference type="GO" id="GO:0016705">
    <property type="term" value="F:oxidoreductase activity, acting on paired donors, with incorporation or reduction of molecular oxygen"/>
    <property type="evidence" value="ECO:0007669"/>
    <property type="project" value="InterPro"/>
</dbReference>
<evidence type="ECO:0000256" key="5">
    <source>
        <dbReference type="ARBA" id="ARBA00023002"/>
    </source>
</evidence>
<dbReference type="PRINTS" id="PR00465">
    <property type="entry name" value="EP450IV"/>
</dbReference>
<evidence type="ECO:0000256" key="4">
    <source>
        <dbReference type="ARBA" id="ARBA00022723"/>
    </source>
</evidence>
<keyword evidence="4 8" id="KW-0479">Metal-binding</keyword>
<dbReference type="PANTHER" id="PTHR46206:SF2">
    <property type="entry name" value="CYTOCHROME P450 MONOOXYGENASE AUSG-RELATED"/>
    <property type="match status" value="1"/>
</dbReference>
<dbReference type="InterPro" id="IPR001128">
    <property type="entry name" value="Cyt_P450"/>
</dbReference>
<evidence type="ECO:0000313" key="10">
    <source>
        <dbReference type="EMBL" id="KXJ90433.1"/>
    </source>
</evidence>
<dbReference type="GO" id="GO:0005506">
    <property type="term" value="F:iron ion binding"/>
    <property type="evidence" value="ECO:0007669"/>
    <property type="project" value="InterPro"/>
</dbReference>
<keyword evidence="3 8" id="KW-0349">Heme</keyword>
<evidence type="ECO:0000256" key="6">
    <source>
        <dbReference type="ARBA" id="ARBA00023004"/>
    </source>
</evidence>
<dbReference type="SUPFAM" id="SSF48264">
    <property type="entry name" value="Cytochrome P450"/>
    <property type="match status" value="1"/>
</dbReference>
<dbReference type="CDD" id="cd11041">
    <property type="entry name" value="CYP503A1-like"/>
    <property type="match status" value="1"/>
</dbReference>
<evidence type="ECO:0000256" key="9">
    <source>
        <dbReference type="RuleBase" id="RU000461"/>
    </source>
</evidence>
<feature type="binding site" description="axial binding residue" evidence="8">
    <location>
        <position position="475"/>
    </location>
    <ligand>
        <name>heme</name>
        <dbReference type="ChEBI" id="CHEBI:30413"/>
    </ligand>
    <ligandPart>
        <name>Fe</name>
        <dbReference type="ChEBI" id="CHEBI:18248"/>
    </ligandPart>
</feature>
<keyword evidence="7 9" id="KW-0503">Monooxygenase</keyword>
<dbReference type="AlphaFoldDB" id="A0A136IZX6"/>
<dbReference type="InterPro" id="IPR036396">
    <property type="entry name" value="Cyt_P450_sf"/>
</dbReference>
<proteinExistence type="inferred from homology"/>
<evidence type="ECO:0000313" key="11">
    <source>
        <dbReference type="Proteomes" id="UP000070501"/>
    </source>
</evidence>
<sequence>MAASSSPIPLSRDLFTAIPGSLPDYTSRLLVSLVLSGGLAWVYSAGRPKSPRLPTINPPKSWLSFFTQDNIKYYLENGKEVQRRGAVEYNDEPYNVITTDGTVTVLPPRFAQEIRNEPSLSFLAVAATNLQSHLQGFDVYAVDTIQGELMLNVARKRLPKILARISRPLAEEASLAVYGSLGSSTEWKTDHPYEHMLNLIARMSSRLFLGPDLCRDETWLNVTKSFAVNSFQASDILRRYPTWLRGFAATWLVPQAKLVRQQATEAEALVAAVLNARKKQQALNRENTTAGQEGDNDEEQEYAIDWFEEEAAGRTYNVGKVQLLLSAVAIQTTTDLLNEVILQLAQRPDYVQELRAEIAGVLRAAGAWTKPALFNMKLLDSAIKEAQRMRPVLFGAMPRIALAPVTIPGTNIVIPKGGRVSVSSLLHHDPAVYANPHEYNIHRFADMRDGDSDAQSHLVSTGPASLGFGHGNHACPGRFFAANELKIALCYLLINYDWEIVKEDGKVDIRAEEIGFTANVNITAQVRYRKRTPDVMEVDLDALS</sequence>
<gene>
    <name evidence="10" type="ORF">Micbo1qcDRAFT_205280</name>
</gene>
<dbReference type="Proteomes" id="UP000070501">
    <property type="component" value="Unassembled WGS sequence"/>
</dbReference>
<dbReference type="STRING" id="196109.A0A136IZX6"/>
<dbReference type="GO" id="GO:0004497">
    <property type="term" value="F:monooxygenase activity"/>
    <property type="evidence" value="ECO:0007669"/>
    <property type="project" value="UniProtKB-KW"/>
</dbReference>
<accession>A0A136IZX6</accession>
<evidence type="ECO:0000256" key="2">
    <source>
        <dbReference type="ARBA" id="ARBA00010617"/>
    </source>
</evidence>